<dbReference type="Proteomes" id="UP001396898">
    <property type="component" value="Unassembled WGS sequence"/>
</dbReference>
<gene>
    <name evidence="1" type="ORF">PG991_004766</name>
</gene>
<name>A0ABR1S780_9PEZI</name>
<evidence type="ECO:0000313" key="2">
    <source>
        <dbReference type="Proteomes" id="UP001396898"/>
    </source>
</evidence>
<keyword evidence="2" id="KW-1185">Reference proteome</keyword>
<proteinExistence type="predicted"/>
<accession>A0ABR1S780</accession>
<reference evidence="1 2" key="1">
    <citation type="submission" date="2023-01" db="EMBL/GenBank/DDBJ databases">
        <title>Analysis of 21 Apiospora genomes using comparative genomics revels a genus with tremendous synthesis potential of carbohydrate active enzymes and secondary metabolites.</title>
        <authorList>
            <person name="Sorensen T."/>
        </authorList>
    </citation>
    <scope>NUCLEOTIDE SEQUENCE [LARGE SCALE GENOMIC DNA]</scope>
    <source>
        <strain evidence="1 2">CBS 20057</strain>
    </source>
</reference>
<comment type="caution">
    <text evidence="1">The sequence shown here is derived from an EMBL/GenBank/DDBJ whole genome shotgun (WGS) entry which is preliminary data.</text>
</comment>
<protein>
    <submittedName>
        <fullName evidence="1">Uncharacterized protein</fullName>
    </submittedName>
</protein>
<evidence type="ECO:0000313" key="1">
    <source>
        <dbReference type="EMBL" id="KAK8027710.1"/>
    </source>
</evidence>
<dbReference type="EMBL" id="JAQQWI010000007">
    <property type="protein sequence ID" value="KAK8027710.1"/>
    <property type="molecule type" value="Genomic_DNA"/>
</dbReference>
<organism evidence="1 2">
    <name type="scientific">Apiospora marii</name>
    <dbReference type="NCBI Taxonomy" id="335849"/>
    <lineage>
        <taxon>Eukaryota</taxon>
        <taxon>Fungi</taxon>
        <taxon>Dikarya</taxon>
        <taxon>Ascomycota</taxon>
        <taxon>Pezizomycotina</taxon>
        <taxon>Sordariomycetes</taxon>
        <taxon>Xylariomycetidae</taxon>
        <taxon>Amphisphaeriales</taxon>
        <taxon>Apiosporaceae</taxon>
        <taxon>Apiospora</taxon>
    </lineage>
</organism>
<sequence length="235" mass="25613">MHAAFDNGPAKDGVVLLRWPGLEPTDLLVPAHQPRLNACGRVWAKLNSLLIAGTRGNKTQTPNSFESWPPFLGRRPVQVAAGKDTLRSVGNGKKQKKCTHQYDGKVESACQSPRDGLPTAMILVWPDFPRPLHGSEANFGEFSPPSSRLHDNGSQGFIALWADQVEGPQTSSIRGLCQYLAKHADNLNNLTAIILASKVKKIVHDTHGLVWASIGKIRLSTRVFLHQSPGPSLPE</sequence>